<sequence length="95" mass="11240">MDEQKMTMEEYIKFEEEKARRRVRVFNWQTATYGKVRVDDDLYDLRSVEAEFPAIVIDDTVTPQDALSCESQVPLSMMRSTLEYHLTNPTMRITQ</sequence>
<proteinExistence type="predicted"/>
<dbReference type="EMBL" id="BQNB010009025">
    <property type="protein sequence ID" value="GJS57695.1"/>
    <property type="molecule type" value="Genomic_DNA"/>
</dbReference>
<reference evidence="1" key="2">
    <citation type="submission" date="2022-01" db="EMBL/GenBank/DDBJ databases">
        <authorList>
            <person name="Yamashiro T."/>
            <person name="Shiraishi A."/>
            <person name="Satake H."/>
            <person name="Nakayama K."/>
        </authorList>
    </citation>
    <scope>NUCLEOTIDE SEQUENCE</scope>
</reference>
<protein>
    <submittedName>
        <fullName evidence="1">Uncharacterized protein</fullName>
    </submittedName>
</protein>
<evidence type="ECO:0000313" key="2">
    <source>
        <dbReference type="Proteomes" id="UP001151760"/>
    </source>
</evidence>
<gene>
    <name evidence="1" type="ORF">Tco_0652479</name>
</gene>
<name>A0ABQ4WY30_9ASTR</name>
<accession>A0ABQ4WY30</accession>
<reference evidence="1" key="1">
    <citation type="journal article" date="2022" name="Int. J. Mol. Sci.">
        <title>Draft Genome of Tanacetum Coccineum: Genomic Comparison of Closely Related Tanacetum-Family Plants.</title>
        <authorList>
            <person name="Yamashiro T."/>
            <person name="Shiraishi A."/>
            <person name="Nakayama K."/>
            <person name="Satake H."/>
        </authorList>
    </citation>
    <scope>NUCLEOTIDE SEQUENCE</scope>
</reference>
<comment type="caution">
    <text evidence="1">The sequence shown here is derived from an EMBL/GenBank/DDBJ whole genome shotgun (WGS) entry which is preliminary data.</text>
</comment>
<keyword evidence="2" id="KW-1185">Reference proteome</keyword>
<evidence type="ECO:0000313" key="1">
    <source>
        <dbReference type="EMBL" id="GJS57695.1"/>
    </source>
</evidence>
<dbReference type="Proteomes" id="UP001151760">
    <property type="component" value="Unassembled WGS sequence"/>
</dbReference>
<organism evidence="1 2">
    <name type="scientific">Tanacetum coccineum</name>
    <dbReference type="NCBI Taxonomy" id="301880"/>
    <lineage>
        <taxon>Eukaryota</taxon>
        <taxon>Viridiplantae</taxon>
        <taxon>Streptophyta</taxon>
        <taxon>Embryophyta</taxon>
        <taxon>Tracheophyta</taxon>
        <taxon>Spermatophyta</taxon>
        <taxon>Magnoliopsida</taxon>
        <taxon>eudicotyledons</taxon>
        <taxon>Gunneridae</taxon>
        <taxon>Pentapetalae</taxon>
        <taxon>asterids</taxon>
        <taxon>campanulids</taxon>
        <taxon>Asterales</taxon>
        <taxon>Asteraceae</taxon>
        <taxon>Asteroideae</taxon>
        <taxon>Anthemideae</taxon>
        <taxon>Anthemidinae</taxon>
        <taxon>Tanacetum</taxon>
    </lineage>
</organism>